<organism evidence="2 3">
    <name type="scientific">Rasamsonia emersonii (strain ATCC 16479 / CBS 393.64 / IMI 116815)</name>
    <dbReference type="NCBI Taxonomy" id="1408163"/>
    <lineage>
        <taxon>Eukaryota</taxon>
        <taxon>Fungi</taxon>
        <taxon>Dikarya</taxon>
        <taxon>Ascomycota</taxon>
        <taxon>Pezizomycotina</taxon>
        <taxon>Eurotiomycetes</taxon>
        <taxon>Eurotiomycetidae</taxon>
        <taxon>Eurotiales</taxon>
        <taxon>Trichocomaceae</taxon>
        <taxon>Rasamsonia</taxon>
    </lineage>
</organism>
<accession>A0A0F4YIL0</accession>
<protein>
    <submittedName>
        <fullName evidence="2">Uncharacterized protein</fullName>
    </submittedName>
</protein>
<dbReference type="Proteomes" id="UP000053958">
    <property type="component" value="Unassembled WGS sequence"/>
</dbReference>
<proteinExistence type="predicted"/>
<dbReference type="RefSeq" id="XP_013324045.1">
    <property type="nucleotide sequence ID" value="XM_013468591.1"/>
</dbReference>
<evidence type="ECO:0000313" key="2">
    <source>
        <dbReference type="EMBL" id="KKA17433.1"/>
    </source>
</evidence>
<evidence type="ECO:0000313" key="3">
    <source>
        <dbReference type="Proteomes" id="UP000053958"/>
    </source>
</evidence>
<feature type="non-terminal residue" evidence="2">
    <location>
        <position position="1"/>
    </location>
</feature>
<comment type="caution">
    <text evidence="2">The sequence shown here is derived from an EMBL/GenBank/DDBJ whole genome shotgun (WGS) entry which is preliminary data.</text>
</comment>
<gene>
    <name evidence="2" type="ORF">T310_8678</name>
</gene>
<keyword evidence="3" id="KW-1185">Reference proteome</keyword>
<dbReference type="AlphaFoldDB" id="A0A0F4YIL0"/>
<name>A0A0F4YIL0_RASE3</name>
<sequence length="108" mass="11573">HRINLSADEVAHIACWNGTPCFPPNDISCRLMSLAPTLCPMAVTFIEIAVSGSEQHSGMLGWSALPLCGSPPKASILSRIPTMHTISKHSLQGSGNHEFRSIHSNAAR</sequence>
<dbReference type="GeneID" id="25320885"/>
<evidence type="ECO:0000256" key="1">
    <source>
        <dbReference type="SAM" id="MobiDB-lite"/>
    </source>
</evidence>
<feature type="region of interest" description="Disordered" evidence="1">
    <location>
        <begin position="89"/>
        <end position="108"/>
    </location>
</feature>
<reference evidence="2 3" key="1">
    <citation type="submission" date="2015-04" db="EMBL/GenBank/DDBJ databases">
        <authorList>
            <person name="Heijne W.H."/>
            <person name="Fedorova N.D."/>
            <person name="Nierman W.C."/>
            <person name="Vollebregt A.W."/>
            <person name="Zhao Z."/>
            <person name="Wu L."/>
            <person name="Kumar M."/>
            <person name="Stam H."/>
            <person name="van den Berg M.A."/>
            <person name="Pel H.J."/>
        </authorList>
    </citation>
    <scope>NUCLEOTIDE SEQUENCE [LARGE SCALE GENOMIC DNA]</scope>
    <source>
        <strain evidence="2 3">CBS 393.64</strain>
    </source>
</reference>
<dbReference type="EMBL" id="LASV01000653">
    <property type="protein sequence ID" value="KKA17433.1"/>
    <property type="molecule type" value="Genomic_DNA"/>
</dbReference>